<organism evidence="1 2">
    <name type="scientific">[Eubacterium] siraeum DSM 15702</name>
    <dbReference type="NCBI Taxonomy" id="428128"/>
    <lineage>
        <taxon>Bacteria</taxon>
        <taxon>Bacillati</taxon>
        <taxon>Bacillota</taxon>
        <taxon>Clostridia</taxon>
        <taxon>Eubacteriales</taxon>
        <taxon>Oscillospiraceae</taxon>
        <taxon>Oscillospiraceae incertae sedis</taxon>
    </lineage>
</organism>
<name>B0MNY6_9FIRM</name>
<reference evidence="1" key="1">
    <citation type="submission" date="2007-10" db="EMBL/GenBank/DDBJ databases">
        <authorList>
            <person name="Fulton L."/>
            <person name="Clifton S."/>
            <person name="Fulton B."/>
            <person name="Xu J."/>
            <person name="Minx P."/>
            <person name="Pepin K.H."/>
            <person name="Johnson M."/>
            <person name="Thiruvilangam P."/>
            <person name="Bhonagiri V."/>
            <person name="Nash W.E."/>
            <person name="Mardis E.R."/>
            <person name="Wilson R.K."/>
        </authorList>
    </citation>
    <scope>NUCLEOTIDE SEQUENCE [LARGE SCALE GENOMIC DNA]</scope>
    <source>
        <strain evidence="1">DSM 15702</strain>
    </source>
</reference>
<gene>
    <name evidence="1" type="ORF">EUBSIR_01543</name>
</gene>
<comment type="caution">
    <text evidence="1">The sequence shown here is derived from an EMBL/GenBank/DDBJ whole genome shotgun (WGS) entry which is preliminary data.</text>
</comment>
<dbReference type="EMBL" id="ABCA03000047">
    <property type="protein sequence ID" value="EDS00623.1"/>
    <property type="molecule type" value="Genomic_DNA"/>
</dbReference>
<proteinExistence type="predicted"/>
<keyword evidence="2" id="KW-1185">Reference proteome</keyword>
<dbReference type="Proteomes" id="UP000005326">
    <property type="component" value="Unassembled WGS sequence"/>
</dbReference>
<dbReference type="AlphaFoldDB" id="B0MNY6"/>
<protein>
    <submittedName>
        <fullName evidence="1">Uncharacterized protein</fullName>
    </submittedName>
</protein>
<accession>B0MNY6</accession>
<reference evidence="1" key="2">
    <citation type="submission" date="2014-06" db="EMBL/GenBank/DDBJ databases">
        <title>Draft genome sequence of Eubacterium siraeum (DSM 15702).</title>
        <authorList>
            <person name="Sudarsanam P."/>
            <person name="Ley R."/>
            <person name="Guruge J."/>
            <person name="Turnbaugh P.J."/>
            <person name="Mahowald M."/>
            <person name="Liep D."/>
            <person name="Gordon J."/>
        </authorList>
    </citation>
    <scope>NUCLEOTIDE SEQUENCE</scope>
    <source>
        <strain evidence="1">DSM 15702</strain>
    </source>
</reference>
<sequence>MILTPPQEKFCGGFTVNNYRQEVIFVKANGKNNRGIGSKVIRTG</sequence>
<evidence type="ECO:0000313" key="1">
    <source>
        <dbReference type="EMBL" id="EDS00623.1"/>
    </source>
</evidence>
<evidence type="ECO:0000313" key="2">
    <source>
        <dbReference type="Proteomes" id="UP000005326"/>
    </source>
</evidence>